<evidence type="ECO:0000313" key="2">
    <source>
        <dbReference type="Proteomes" id="UP000601435"/>
    </source>
</evidence>
<keyword evidence="2" id="KW-1185">Reference proteome</keyword>
<gene>
    <name evidence="1" type="primary">TRPT1</name>
    <name evidence="1" type="ORF">SNEC2469_LOCUS13870</name>
</gene>
<organism evidence="1 2">
    <name type="scientific">Symbiodinium necroappetens</name>
    <dbReference type="NCBI Taxonomy" id="1628268"/>
    <lineage>
        <taxon>Eukaryota</taxon>
        <taxon>Sar</taxon>
        <taxon>Alveolata</taxon>
        <taxon>Dinophyceae</taxon>
        <taxon>Suessiales</taxon>
        <taxon>Symbiodiniaceae</taxon>
        <taxon>Symbiodinium</taxon>
    </lineage>
</organism>
<protein>
    <submittedName>
        <fullName evidence="1">TRPT1 protein</fullName>
    </submittedName>
</protein>
<name>A0A812SNN5_9DINO</name>
<reference evidence="1" key="1">
    <citation type="submission" date="2021-02" db="EMBL/GenBank/DDBJ databases">
        <authorList>
            <person name="Dougan E. K."/>
            <person name="Rhodes N."/>
            <person name="Thang M."/>
            <person name="Chan C."/>
        </authorList>
    </citation>
    <scope>NUCLEOTIDE SEQUENCE</scope>
</reference>
<evidence type="ECO:0000313" key="1">
    <source>
        <dbReference type="EMBL" id="CAE7487970.1"/>
    </source>
</evidence>
<proteinExistence type="predicted"/>
<accession>A0A812SNN5</accession>
<feature type="non-terminal residue" evidence="1">
    <location>
        <position position="1"/>
    </location>
</feature>
<dbReference type="OrthoDB" id="10375925at2759"/>
<dbReference type="EMBL" id="CAJNJA010022178">
    <property type="protein sequence ID" value="CAE7487970.1"/>
    <property type="molecule type" value="Genomic_DNA"/>
</dbReference>
<dbReference type="Proteomes" id="UP000601435">
    <property type="component" value="Unassembled WGS sequence"/>
</dbReference>
<dbReference type="AlphaFoldDB" id="A0A812SNN5"/>
<sequence length="785" mass="87118">GLDSCCARHSRWQKCIAAVPCQPGSQDLPDCIANELQDCDGREDQAFKANLPASDGLVELLNRGQPMKYINLAAARSCCTWKLPDTGPYDGWLGVYYEFTLNTFDPPVLFPRVAVLSSNEGNGISSTVYKARQVPYDRSEPASLEGTWYKSSALQGNEINCVCDAGTLMQKFNKSTLLVTFVCVEVPNLGACTEETSVQQTVDGSTSQIDVDCGKDRGLQAIQAEIDSKSRWTNFRFRCCQITANPVRMTKFGSGRVPPDPAEQGIYDAVARDDFGRPRYAGHDWSGRALGTLNHNADTGLWCTSFVATRKCVSSDLVNPLDQQLGGENWQAPAVPKQMKPLSLKCKEAYTLGSVHRVLERRLLGTVQVVPVSDFDAKFEAFGAKLPKRFQSKRKVPPQLTFAAEDPAYVPECKEESDPGSEKFDQTIMNEVAEELKDTDNPCGLVFSTPKTKKKKTGLPPDNFFGIPDIDGFGDVFGSEIDNDGEGMSYYAWNLDDVDQPGASGLTPKTVSECASREIKRDFKLAQWQREYEVFQQRLEFLEKTEAPLAALPEVQVGIFGVGITIKTGKIASNVVKAFRRVSMLNNEMRLWARDSRFATADNEDCSSLQHGLARIFCDLHCVRDAVKKGDAAILTSLEEGVSVLQREMPLGSAVCACDIVRNLFQAFVPDSSQSASLLAASQHEDFQQMRAGLATDVREMRQLLQRTASFVATMNDVLRAKTRTLGIYHAGASKSRQRQSTLYKGLQDELRELSFKATLRAMDASWWDLRRHLDRYLDSYDAYL</sequence>
<feature type="non-terminal residue" evidence="1">
    <location>
        <position position="785"/>
    </location>
</feature>
<comment type="caution">
    <text evidence="1">The sequence shown here is derived from an EMBL/GenBank/DDBJ whole genome shotgun (WGS) entry which is preliminary data.</text>
</comment>